<accession>A0ABW3M5H2</accession>
<dbReference type="EMBL" id="JBHTIS010000466">
    <property type="protein sequence ID" value="MFD1045953.1"/>
    <property type="molecule type" value="Genomic_DNA"/>
</dbReference>
<sequence length="192" mass="21406">MDDGFTAMVIDVEQRHRQHLPLGPSAVQHRSRQLLDNVCKMVEVWNSKCEAEIEQDVGSSDVRDIISAYCGEAQYAVLMLWLHCCKHVTTGSHEFKDFCDALAMQHRLGMADSAAPRSTPMVGVWIRQLLSAAIKVSIVVPWRSGGSAEDELDRGSKLLEIQRWLSAYVSVCGADVVRSTRPLLTREQGRPS</sequence>
<reference evidence="2" key="1">
    <citation type="journal article" date="2019" name="Int. J. Syst. Evol. Microbiol.">
        <title>The Global Catalogue of Microorganisms (GCM) 10K type strain sequencing project: providing services to taxonomists for standard genome sequencing and annotation.</title>
        <authorList>
            <consortium name="The Broad Institute Genomics Platform"/>
            <consortium name="The Broad Institute Genome Sequencing Center for Infectious Disease"/>
            <person name="Wu L."/>
            <person name="Ma J."/>
        </authorList>
    </citation>
    <scope>NUCLEOTIDE SEQUENCE [LARGE SCALE GENOMIC DNA]</scope>
    <source>
        <strain evidence="2">JCM 31486</strain>
    </source>
</reference>
<gene>
    <name evidence="1" type="ORF">ACFQ1S_10440</name>
</gene>
<evidence type="ECO:0000313" key="1">
    <source>
        <dbReference type="EMBL" id="MFD1045953.1"/>
    </source>
</evidence>
<comment type="caution">
    <text evidence="1">The sequence shown here is derived from an EMBL/GenBank/DDBJ whole genome shotgun (WGS) entry which is preliminary data.</text>
</comment>
<organism evidence="1 2">
    <name type="scientific">Kibdelosporangium lantanae</name>
    <dbReference type="NCBI Taxonomy" id="1497396"/>
    <lineage>
        <taxon>Bacteria</taxon>
        <taxon>Bacillati</taxon>
        <taxon>Actinomycetota</taxon>
        <taxon>Actinomycetes</taxon>
        <taxon>Pseudonocardiales</taxon>
        <taxon>Pseudonocardiaceae</taxon>
        <taxon>Kibdelosporangium</taxon>
    </lineage>
</organism>
<evidence type="ECO:0000313" key="2">
    <source>
        <dbReference type="Proteomes" id="UP001597045"/>
    </source>
</evidence>
<proteinExistence type="predicted"/>
<name>A0ABW3M5H2_9PSEU</name>
<dbReference type="Proteomes" id="UP001597045">
    <property type="component" value="Unassembled WGS sequence"/>
</dbReference>
<keyword evidence="2" id="KW-1185">Reference proteome</keyword>
<protein>
    <submittedName>
        <fullName evidence="1">Uncharacterized protein</fullName>
    </submittedName>
</protein>